<dbReference type="OrthoDB" id="3266451at2759"/>
<dbReference type="AlphaFoldDB" id="A0A369K2F7"/>
<dbReference type="InterPro" id="IPR032675">
    <property type="entry name" value="LRR_dom_sf"/>
</dbReference>
<dbReference type="Proteomes" id="UP000076154">
    <property type="component" value="Unassembled WGS sequence"/>
</dbReference>
<evidence type="ECO:0000313" key="2">
    <source>
        <dbReference type="Proteomes" id="UP000076154"/>
    </source>
</evidence>
<dbReference type="Gene3D" id="3.80.10.10">
    <property type="entry name" value="Ribonuclease Inhibitor"/>
    <property type="match status" value="1"/>
</dbReference>
<evidence type="ECO:0000313" key="1">
    <source>
        <dbReference type="EMBL" id="RDB26927.1"/>
    </source>
</evidence>
<name>A0A369K2F7_HYPMA</name>
<dbReference type="Gene3D" id="1.20.1280.50">
    <property type="match status" value="1"/>
</dbReference>
<sequence length="494" mass="55841">MAGILSNANQAWIQTNEILPKTRELVDSLAGYHYVPHYLYDEESLALLQTAYEALRKCVYLLDLEQAPIHRLPDDLLLVIFTIARDSQDTGIDTVRTQIPFSVSCVSHAWRDVAFSAPLLWTKVVISPPWIPVTVFRHLYFSRPCLIDLEITSQPRMAFEPHHIPLLCDTIIQNLSRCRSIVISYPTNDAFFPSLMEKFKMLSAPHLVQLSILGHPSTSDSNAVILRGGTPSLRYARLQNFDCYPSLHTITMLHLRIMDSSAWFQVASALQLSPQLRSFMIFNDSPTLRTWGQVVDTPALKTLHLCGYVSIIEAAFSTIRAPNLVHLIVGIPDAGTTLRTVCSRVTAPHFPSLKSLMLLPWGLGSRPTEKAFRALWTCFPNIETLILAERASPREELRALLQSARESKTIWRNLKVLALEGALCRDAEDRLCEYVSICRFRDYPLATLYLKDASPHQMPRFKTLQSHIVVIPLPHYLHAEELVKGTHPLGYGDL</sequence>
<organism evidence="1 2">
    <name type="scientific">Hypsizygus marmoreus</name>
    <name type="common">White beech mushroom</name>
    <name type="synonym">Agaricus marmoreus</name>
    <dbReference type="NCBI Taxonomy" id="39966"/>
    <lineage>
        <taxon>Eukaryota</taxon>
        <taxon>Fungi</taxon>
        <taxon>Dikarya</taxon>
        <taxon>Basidiomycota</taxon>
        <taxon>Agaricomycotina</taxon>
        <taxon>Agaricomycetes</taxon>
        <taxon>Agaricomycetidae</taxon>
        <taxon>Agaricales</taxon>
        <taxon>Tricholomatineae</taxon>
        <taxon>Lyophyllaceae</taxon>
        <taxon>Hypsizygus</taxon>
    </lineage>
</organism>
<proteinExistence type="predicted"/>
<reference evidence="1" key="1">
    <citation type="submission" date="2018-04" db="EMBL/GenBank/DDBJ databases">
        <title>Whole genome sequencing of Hypsizygus marmoreus.</title>
        <authorList>
            <person name="Choi I.-G."/>
            <person name="Min B."/>
            <person name="Kim J.-G."/>
            <person name="Kim S."/>
            <person name="Oh Y.-L."/>
            <person name="Kong W.-S."/>
            <person name="Park H."/>
            <person name="Jeong J."/>
            <person name="Song E.-S."/>
        </authorList>
    </citation>
    <scope>NUCLEOTIDE SEQUENCE [LARGE SCALE GENOMIC DNA]</scope>
    <source>
        <strain evidence="1">51987-8</strain>
    </source>
</reference>
<dbReference type="EMBL" id="LUEZ02000021">
    <property type="protein sequence ID" value="RDB26927.1"/>
    <property type="molecule type" value="Genomic_DNA"/>
</dbReference>
<dbReference type="SUPFAM" id="SSF52047">
    <property type="entry name" value="RNI-like"/>
    <property type="match status" value="1"/>
</dbReference>
<gene>
    <name evidence="1" type="ORF">Hypma_005147</name>
</gene>
<dbReference type="InParanoid" id="A0A369K2F7"/>
<protein>
    <submittedName>
        <fullName evidence="1">Uncharacterized protein</fullName>
    </submittedName>
</protein>
<accession>A0A369K2F7</accession>
<keyword evidence="2" id="KW-1185">Reference proteome</keyword>
<comment type="caution">
    <text evidence="1">The sequence shown here is derived from an EMBL/GenBank/DDBJ whole genome shotgun (WGS) entry which is preliminary data.</text>
</comment>